<accession>A0ABR5A2I0</accession>
<dbReference type="PANTHER" id="PTHR34374:SF1">
    <property type="entry name" value="LARGE RIBOSOMAL RNA SUBUNIT ACCUMULATION PROTEIN YCED HOMOLOG 1, CHLOROPLASTIC"/>
    <property type="match status" value="1"/>
</dbReference>
<dbReference type="Proteomes" id="UP000054526">
    <property type="component" value="Unassembled WGS sequence"/>
</dbReference>
<name>A0ABR5A2I0_9BACL</name>
<comment type="caution">
    <text evidence="1">The sequence shown here is derived from an EMBL/GenBank/DDBJ whole genome shotgun (WGS) entry which is preliminary data.</text>
</comment>
<sequence length="172" mass="19426">MLLNVQELVSRKQPIELQGTLDTADMFRNSPEFKPLSPLEYNLTAEAADERILVSGRISCKVRMQCSRCLEPIEEDIRLPFKEQFRIVKAGEPKPGEQDEAIPVTGERIDLAPLLAEELMVQLPYAPVCREDCQGLCPKCGTNRNEQSCSCNTESVDPRLAALQDWFKSKEE</sequence>
<evidence type="ECO:0000313" key="1">
    <source>
        <dbReference type="EMBL" id="KIL35254.1"/>
    </source>
</evidence>
<protein>
    <recommendedName>
        <fullName evidence="3">DUF177 domain-containing protein</fullName>
    </recommendedName>
</protein>
<evidence type="ECO:0000313" key="2">
    <source>
        <dbReference type="Proteomes" id="UP000054526"/>
    </source>
</evidence>
<organism evidence="1 2">
    <name type="scientific">Cohnella kolymensis</name>
    <dbReference type="NCBI Taxonomy" id="1590652"/>
    <lineage>
        <taxon>Bacteria</taxon>
        <taxon>Bacillati</taxon>
        <taxon>Bacillota</taxon>
        <taxon>Bacilli</taxon>
        <taxon>Bacillales</taxon>
        <taxon>Paenibacillaceae</taxon>
        <taxon>Cohnella</taxon>
    </lineage>
</organism>
<dbReference type="RefSeq" id="WP_041064569.1">
    <property type="nucleotide sequence ID" value="NZ_JXAL01000023.1"/>
</dbReference>
<gene>
    <name evidence="1" type="ORF">SD71_14525</name>
</gene>
<reference evidence="1 2" key="1">
    <citation type="submission" date="2014-12" db="EMBL/GenBank/DDBJ databases">
        <title>Draft genome sequence of Cohnella kolymensis strain B-2846.</title>
        <authorList>
            <person name="Karlyshev A.V."/>
            <person name="Kudryashova E.B."/>
        </authorList>
    </citation>
    <scope>NUCLEOTIDE SEQUENCE [LARGE SCALE GENOMIC DNA]</scope>
    <source>
        <strain evidence="1 2">VKM B-2846</strain>
    </source>
</reference>
<proteinExistence type="predicted"/>
<evidence type="ECO:0008006" key="3">
    <source>
        <dbReference type="Google" id="ProtNLM"/>
    </source>
</evidence>
<dbReference type="EMBL" id="JXAL01000023">
    <property type="protein sequence ID" value="KIL35254.1"/>
    <property type="molecule type" value="Genomic_DNA"/>
</dbReference>
<dbReference type="PANTHER" id="PTHR34374">
    <property type="entry name" value="LARGE RIBOSOMAL RNA SUBUNIT ACCUMULATION PROTEIN YCED HOMOLOG 1, CHLOROPLASTIC"/>
    <property type="match status" value="1"/>
</dbReference>
<keyword evidence="2" id="KW-1185">Reference proteome</keyword>
<dbReference type="InterPro" id="IPR003772">
    <property type="entry name" value="YceD"/>
</dbReference>
<dbReference type="Pfam" id="PF02620">
    <property type="entry name" value="YceD"/>
    <property type="match status" value="1"/>
</dbReference>